<evidence type="ECO:0000256" key="8">
    <source>
        <dbReference type="SAM" id="Phobius"/>
    </source>
</evidence>
<evidence type="ECO:0000256" key="7">
    <source>
        <dbReference type="SAM" id="MobiDB-lite"/>
    </source>
</evidence>
<dbReference type="GO" id="GO:0016020">
    <property type="term" value="C:membrane"/>
    <property type="evidence" value="ECO:0000318"/>
    <property type="project" value="GO_Central"/>
</dbReference>
<dbReference type="AlphaFoldDB" id="A0A7M7LP20"/>
<evidence type="ECO:0000259" key="9">
    <source>
        <dbReference type="PROSITE" id="PS50156"/>
    </source>
</evidence>
<dbReference type="PRINTS" id="PR00702">
    <property type="entry name" value="ACRIFLAVINRP"/>
</dbReference>
<feature type="transmembrane region" description="Helical" evidence="8">
    <location>
        <begin position="55"/>
        <end position="74"/>
    </location>
</feature>
<dbReference type="OMA" id="ESHRMEN"/>
<evidence type="ECO:0000256" key="6">
    <source>
        <dbReference type="ARBA" id="ARBA00038046"/>
    </source>
</evidence>
<protein>
    <recommendedName>
        <fullName evidence="9">SSD domain-containing protein</fullName>
    </recommendedName>
</protein>
<reference evidence="10" key="2">
    <citation type="submission" date="2021-01" db="UniProtKB">
        <authorList>
            <consortium name="EnsemblMetazoa"/>
        </authorList>
    </citation>
    <scope>IDENTIFICATION</scope>
</reference>
<dbReference type="Pfam" id="PF03176">
    <property type="entry name" value="MMPL"/>
    <property type="match status" value="1"/>
</dbReference>
<accession>A0A7M7LP20</accession>
<name>A0A7M7LP20_STRPU</name>
<dbReference type="InParanoid" id="A0A7M7LP20"/>
<keyword evidence="11" id="KW-1185">Reference proteome</keyword>
<evidence type="ECO:0000256" key="2">
    <source>
        <dbReference type="ARBA" id="ARBA00022692"/>
    </source>
</evidence>
<evidence type="ECO:0000256" key="4">
    <source>
        <dbReference type="ARBA" id="ARBA00023136"/>
    </source>
</evidence>
<dbReference type="Pfam" id="PF12349">
    <property type="entry name" value="Sterol-sensing"/>
    <property type="match status" value="1"/>
</dbReference>
<feature type="region of interest" description="Disordered" evidence="7">
    <location>
        <begin position="1"/>
        <end position="36"/>
    </location>
</feature>
<evidence type="ECO:0000313" key="10">
    <source>
        <dbReference type="EnsemblMetazoa" id="XP_003724018"/>
    </source>
</evidence>
<dbReference type="GO" id="GO:0022857">
    <property type="term" value="F:transmembrane transporter activity"/>
    <property type="evidence" value="ECO:0007669"/>
    <property type="project" value="InterPro"/>
</dbReference>
<feature type="domain" description="SSD" evidence="9">
    <location>
        <begin position="343"/>
        <end position="506"/>
    </location>
</feature>
<dbReference type="GO" id="GO:0007224">
    <property type="term" value="P:smoothened signaling pathway"/>
    <property type="evidence" value="ECO:0000318"/>
    <property type="project" value="GO_Central"/>
</dbReference>
<dbReference type="InterPro" id="IPR000731">
    <property type="entry name" value="SSD"/>
</dbReference>
<feature type="transmembrane region" description="Helical" evidence="8">
    <location>
        <begin position="454"/>
        <end position="475"/>
    </location>
</feature>
<keyword evidence="2 8" id="KW-0812">Transmembrane</keyword>
<keyword evidence="5" id="KW-0325">Glycoprotein</keyword>
<proteinExistence type="inferred from homology"/>
<feature type="compositionally biased region" description="Low complexity" evidence="7">
    <location>
        <begin position="112"/>
        <end position="130"/>
    </location>
</feature>
<evidence type="ECO:0000313" key="11">
    <source>
        <dbReference type="Proteomes" id="UP000007110"/>
    </source>
</evidence>
<dbReference type="RefSeq" id="XP_003724018.2">
    <property type="nucleotide sequence ID" value="XM_003723970.3"/>
</dbReference>
<organism evidence="10 11">
    <name type="scientific">Strongylocentrotus purpuratus</name>
    <name type="common">Purple sea urchin</name>
    <dbReference type="NCBI Taxonomy" id="7668"/>
    <lineage>
        <taxon>Eukaryota</taxon>
        <taxon>Metazoa</taxon>
        <taxon>Echinodermata</taxon>
        <taxon>Eleutherozoa</taxon>
        <taxon>Echinozoa</taxon>
        <taxon>Echinoidea</taxon>
        <taxon>Euechinoidea</taxon>
        <taxon>Echinacea</taxon>
        <taxon>Camarodonta</taxon>
        <taxon>Echinidea</taxon>
        <taxon>Strongylocentrotidae</taxon>
        <taxon>Strongylocentrotus</taxon>
    </lineage>
</organism>
<feature type="transmembrane region" description="Helical" evidence="8">
    <location>
        <begin position="820"/>
        <end position="843"/>
    </location>
</feature>
<dbReference type="Proteomes" id="UP000007110">
    <property type="component" value="Unassembled WGS sequence"/>
</dbReference>
<feature type="transmembrane region" description="Helical" evidence="8">
    <location>
        <begin position="876"/>
        <end position="898"/>
    </location>
</feature>
<dbReference type="SUPFAM" id="SSF82866">
    <property type="entry name" value="Multidrug efflux transporter AcrB transmembrane domain"/>
    <property type="match status" value="2"/>
</dbReference>
<sequence>MEVGPEVDAHDDGDNHHSPNTKKNEGRNEKDEQNKEKTTGFLHSYARFLVRFPSIVLLLVLLCVVATGVLAVFFSPVPSFSDPTEGFQARGTVISGRLWAYQRMTEETQLFSPNPSVVSSNISRRSLSDTSRSREERDVGNDTILHVETCGAYLSSRLRMLYQASGSSEMFTADVMKAVCQHDTVNFRSQNIFNQSCGLYNSTGDCCPTWSMGYMVALIAGKDSCDDINEGDVETTRTLLHECIQYYTTGCLDSGATCQNVPANCTELGSIHTLLHYLTPSYFAENVENDNYDLEVALVLSPLWSYHDDTFNFYEMHMGTSSLKSNVLEIIAIGSGVKFDVFDQFVFSDSIFIAIGCVSVIFIIWVYVGSIFVTAMTMVSIILSMVVAFFLYHVIYRIPFFPFINVITAILIIGIGADDCFVYVDIWKATKKEIGGGRDNLLPILIETVKHASITMFVTSLTTSSALFAGVVSTITALRCFSVFAGSAILVNFVLTLTWIPAAVMIHEKYFLWEEDEPSSCRCCGCWYAVGRFYDRIANIGREFFEDYLPIIITKLRFFWIIVLSAFGIGGFCVVFVAPRLRLPSQSEFQVFRTSNIFEQYDQIYKGRFSFEKDSARLMPAIIVWGVKPLDNGNLWSADGEGTTVLDETFDVTSPEAQQWLYDLCIDFKNSSFHDTSAGSGDEFCFIDAFRSFMEDNTCINPSTGGDLGQCCNQSSFPYPSDVFSQCAITFSEIQCQLYGCESNAPGLRYNSDQDMVAMYIYLQTNIKESQDFNAMNQFWEDVNDWVEERISSAPTGMQTGWFISVGDYQMSFFDLQRGLATGAPLSVGISLAVAACVLLLAIRNILVTLYAIYSIACAVFVVIASVVLMGWELNIFESVVLSLAVGLSVDFTIHLGVAYRQSTAFDRESRSMYALRSLGAAITLAAISTFIAGACMLPATVLSYVQLGTFLTLVMAISWVYGIFLFVSLCRTIGPEGTFAQISRSCCRRNPRVTPEGEGHVDEYSVKPVQKGVSMGSHTDVMSVTSLPNENSN</sequence>
<feature type="region of interest" description="Disordered" evidence="7">
    <location>
        <begin position="112"/>
        <end position="138"/>
    </location>
</feature>
<evidence type="ECO:0000256" key="5">
    <source>
        <dbReference type="ARBA" id="ARBA00023180"/>
    </source>
</evidence>
<dbReference type="OrthoDB" id="193905at2759"/>
<dbReference type="InterPro" id="IPR052081">
    <property type="entry name" value="Dispatched_Hh_regulator"/>
</dbReference>
<reference evidence="11" key="1">
    <citation type="submission" date="2015-02" db="EMBL/GenBank/DDBJ databases">
        <title>Genome sequencing for Strongylocentrotus purpuratus.</title>
        <authorList>
            <person name="Murali S."/>
            <person name="Liu Y."/>
            <person name="Vee V."/>
            <person name="English A."/>
            <person name="Wang M."/>
            <person name="Skinner E."/>
            <person name="Han Y."/>
            <person name="Muzny D.M."/>
            <person name="Worley K.C."/>
            <person name="Gibbs R.A."/>
        </authorList>
    </citation>
    <scope>NUCLEOTIDE SEQUENCE</scope>
</reference>
<evidence type="ECO:0000256" key="1">
    <source>
        <dbReference type="ARBA" id="ARBA00004141"/>
    </source>
</evidence>
<feature type="compositionally biased region" description="Basic and acidic residues" evidence="7">
    <location>
        <begin position="7"/>
        <end position="36"/>
    </location>
</feature>
<dbReference type="EnsemblMetazoa" id="XM_003723970">
    <property type="protein sequence ID" value="XP_003724018"/>
    <property type="gene ID" value="LOC100889816"/>
</dbReference>
<evidence type="ECO:0000256" key="3">
    <source>
        <dbReference type="ARBA" id="ARBA00022989"/>
    </source>
</evidence>
<feature type="transmembrane region" description="Helical" evidence="8">
    <location>
        <begin position="919"/>
        <end position="942"/>
    </location>
</feature>
<dbReference type="KEGG" id="spu:100889816"/>
<feature type="transmembrane region" description="Helical" evidence="8">
    <location>
        <begin position="481"/>
        <end position="504"/>
    </location>
</feature>
<feature type="transmembrane region" description="Helical" evidence="8">
    <location>
        <begin position="558"/>
        <end position="578"/>
    </location>
</feature>
<dbReference type="InterPro" id="IPR001036">
    <property type="entry name" value="Acrflvin-R"/>
</dbReference>
<comment type="similarity">
    <text evidence="6">Belongs to the dispatched family.</text>
</comment>
<feature type="transmembrane region" description="Helical" evidence="8">
    <location>
        <begin position="948"/>
        <end position="968"/>
    </location>
</feature>
<keyword evidence="4 8" id="KW-0472">Membrane</keyword>
<feature type="transmembrane region" description="Helical" evidence="8">
    <location>
        <begin position="375"/>
        <end position="395"/>
    </location>
</feature>
<dbReference type="PANTHER" id="PTHR45951:SF3">
    <property type="entry name" value="PROTEIN DISPATCHED"/>
    <property type="match status" value="1"/>
</dbReference>
<dbReference type="InterPro" id="IPR053958">
    <property type="entry name" value="HMGCR/SNAP/NPC1-like_SSD"/>
</dbReference>
<feature type="transmembrane region" description="Helical" evidence="8">
    <location>
        <begin position="850"/>
        <end position="870"/>
    </location>
</feature>
<dbReference type="PANTHER" id="PTHR45951">
    <property type="entry name" value="PROTEIN DISPATCHED-RELATED"/>
    <property type="match status" value="1"/>
</dbReference>
<feature type="transmembrane region" description="Helical" evidence="8">
    <location>
        <begin position="345"/>
        <end position="368"/>
    </location>
</feature>
<dbReference type="PROSITE" id="PS50156">
    <property type="entry name" value="SSD"/>
    <property type="match status" value="1"/>
</dbReference>
<feature type="transmembrane region" description="Helical" evidence="8">
    <location>
        <begin position="401"/>
        <end position="424"/>
    </location>
</feature>
<keyword evidence="3 8" id="KW-1133">Transmembrane helix</keyword>
<dbReference type="InterPro" id="IPR004869">
    <property type="entry name" value="MMPL_dom"/>
</dbReference>
<dbReference type="GeneID" id="100889816"/>
<dbReference type="Gene3D" id="1.20.1640.10">
    <property type="entry name" value="Multidrug efflux transporter AcrB transmembrane domain"/>
    <property type="match status" value="2"/>
</dbReference>
<comment type="subcellular location">
    <subcellularLocation>
        <location evidence="1">Membrane</location>
        <topology evidence="1">Multi-pass membrane protein</topology>
    </subcellularLocation>
</comment>